<evidence type="ECO:0000256" key="1">
    <source>
        <dbReference type="SAM" id="MobiDB-lite"/>
    </source>
</evidence>
<gene>
    <name evidence="2" type="ORF">S01H1_26470</name>
</gene>
<feature type="compositionally biased region" description="Polar residues" evidence="1">
    <location>
        <begin position="20"/>
        <end position="29"/>
    </location>
</feature>
<dbReference type="AlphaFoldDB" id="X0TUF5"/>
<accession>X0TUF5</accession>
<organism evidence="2">
    <name type="scientific">marine sediment metagenome</name>
    <dbReference type="NCBI Taxonomy" id="412755"/>
    <lineage>
        <taxon>unclassified sequences</taxon>
        <taxon>metagenomes</taxon>
        <taxon>ecological metagenomes</taxon>
    </lineage>
</organism>
<feature type="non-terminal residue" evidence="2">
    <location>
        <position position="1"/>
    </location>
</feature>
<evidence type="ECO:0000313" key="2">
    <source>
        <dbReference type="EMBL" id="GAF97213.1"/>
    </source>
</evidence>
<feature type="compositionally biased region" description="Basic and acidic residues" evidence="1">
    <location>
        <begin position="1"/>
        <end position="10"/>
    </location>
</feature>
<comment type="caution">
    <text evidence="2">The sequence shown here is derived from an EMBL/GenBank/DDBJ whole genome shotgun (WGS) entry which is preliminary data.</text>
</comment>
<proteinExistence type="predicted"/>
<dbReference type="EMBL" id="BARS01016048">
    <property type="protein sequence ID" value="GAF97213.1"/>
    <property type="molecule type" value="Genomic_DNA"/>
</dbReference>
<protein>
    <submittedName>
        <fullName evidence="2">Uncharacterized protein</fullName>
    </submittedName>
</protein>
<name>X0TUF5_9ZZZZ</name>
<sequence length="29" mass="3033">PLTPIDREEPVIGPSGIIPTDTNAQESGE</sequence>
<feature type="region of interest" description="Disordered" evidence="1">
    <location>
        <begin position="1"/>
        <end position="29"/>
    </location>
</feature>
<reference evidence="2" key="1">
    <citation type="journal article" date="2014" name="Front. Microbiol.">
        <title>High frequency of phylogenetically diverse reductive dehalogenase-homologous genes in deep subseafloor sedimentary metagenomes.</title>
        <authorList>
            <person name="Kawai M."/>
            <person name="Futagami T."/>
            <person name="Toyoda A."/>
            <person name="Takaki Y."/>
            <person name="Nishi S."/>
            <person name="Hori S."/>
            <person name="Arai W."/>
            <person name="Tsubouchi T."/>
            <person name="Morono Y."/>
            <person name="Uchiyama I."/>
            <person name="Ito T."/>
            <person name="Fujiyama A."/>
            <person name="Inagaki F."/>
            <person name="Takami H."/>
        </authorList>
    </citation>
    <scope>NUCLEOTIDE SEQUENCE</scope>
    <source>
        <strain evidence="2">Expedition CK06-06</strain>
    </source>
</reference>